<dbReference type="Gene3D" id="1.10.1040.10">
    <property type="entry name" value="N-(1-d-carboxylethyl)-l-norvaline Dehydrogenase, domain 2"/>
    <property type="match status" value="1"/>
</dbReference>
<evidence type="ECO:0000256" key="9">
    <source>
        <dbReference type="ARBA" id="ARBA00032024"/>
    </source>
</evidence>
<evidence type="ECO:0000313" key="14">
    <source>
        <dbReference type="EMBL" id="GKX57216.1"/>
    </source>
</evidence>
<dbReference type="NCBIfam" id="TIGR00745">
    <property type="entry name" value="apbA_panE"/>
    <property type="match status" value="1"/>
</dbReference>
<keyword evidence="7 11" id="KW-0521">NADP</keyword>
<evidence type="ECO:0000256" key="11">
    <source>
        <dbReference type="RuleBase" id="RU362068"/>
    </source>
</evidence>
<dbReference type="GO" id="GO:0005737">
    <property type="term" value="C:cytoplasm"/>
    <property type="evidence" value="ECO:0007669"/>
    <property type="project" value="TreeGrafter"/>
</dbReference>
<dbReference type="FunFam" id="3.40.50.720:FF:000307">
    <property type="entry name" value="2-dehydropantoate 2-reductase"/>
    <property type="match status" value="1"/>
</dbReference>
<organism evidence="14 15">
    <name type="scientific">Leminorella grimontii</name>
    <dbReference type="NCBI Taxonomy" id="82981"/>
    <lineage>
        <taxon>Bacteria</taxon>
        <taxon>Pseudomonadati</taxon>
        <taxon>Pseudomonadota</taxon>
        <taxon>Gammaproteobacteria</taxon>
        <taxon>Enterobacterales</taxon>
        <taxon>Budviciaceae</taxon>
        <taxon>Leminorella</taxon>
    </lineage>
</organism>
<evidence type="ECO:0000313" key="15">
    <source>
        <dbReference type="Proteomes" id="UP001058124"/>
    </source>
</evidence>
<dbReference type="InterPro" id="IPR003710">
    <property type="entry name" value="ApbA"/>
</dbReference>
<evidence type="ECO:0000256" key="4">
    <source>
        <dbReference type="ARBA" id="ARBA00013014"/>
    </source>
</evidence>
<dbReference type="RefSeq" id="WP_027275305.1">
    <property type="nucleotide sequence ID" value="NZ_BRLH01000012.1"/>
</dbReference>
<dbReference type="InterPro" id="IPR013752">
    <property type="entry name" value="KPA_reductase"/>
</dbReference>
<evidence type="ECO:0000256" key="2">
    <source>
        <dbReference type="ARBA" id="ARBA00004994"/>
    </source>
</evidence>
<dbReference type="InterPro" id="IPR013328">
    <property type="entry name" value="6PGD_dom2"/>
</dbReference>
<dbReference type="InterPro" id="IPR051402">
    <property type="entry name" value="KPR-Related"/>
</dbReference>
<evidence type="ECO:0000256" key="3">
    <source>
        <dbReference type="ARBA" id="ARBA00007870"/>
    </source>
</evidence>
<dbReference type="InterPro" id="IPR013332">
    <property type="entry name" value="KPR_N"/>
</dbReference>
<feature type="domain" description="Ketopantoate reductase C-terminal" evidence="13">
    <location>
        <begin position="179"/>
        <end position="285"/>
    </location>
</feature>
<dbReference type="SUPFAM" id="SSF48179">
    <property type="entry name" value="6-phosphogluconate dehydrogenase C-terminal domain-like"/>
    <property type="match status" value="1"/>
</dbReference>
<dbReference type="Pfam" id="PF08546">
    <property type="entry name" value="ApbA_C"/>
    <property type="match status" value="1"/>
</dbReference>
<comment type="similarity">
    <text evidence="3 11">Belongs to the ketopantoate reductase family.</text>
</comment>
<reference evidence="14" key="1">
    <citation type="submission" date="2022-06" db="EMBL/GenBank/DDBJ databases">
        <title>Draft genome sequences of Leminorella grimontii str. JCM5902.</title>
        <authorList>
            <person name="Wakabayashi Y."/>
            <person name="Kojima K."/>
        </authorList>
    </citation>
    <scope>NUCLEOTIDE SEQUENCE</scope>
    <source>
        <strain evidence="14">JCM 5902</strain>
    </source>
</reference>
<keyword evidence="6 11" id="KW-0566">Pantothenate biosynthesis</keyword>
<dbReference type="EMBL" id="BRLH01000012">
    <property type="protein sequence ID" value="GKX57216.1"/>
    <property type="molecule type" value="Genomic_DNA"/>
</dbReference>
<dbReference type="PANTHER" id="PTHR21708">
    <property type="entry name" value="PROBABLE 2-DEHYDROPANTOATE 2-REDUCTASE"/>
    <property type="match status" value="1"/>
</dbReference>
<feature type="domain" description="Ketopantoate reductase N-terminal" evidence="12">
    <location>
        <begin position="3"/>
        <end position="153"/>
    </location>
</feature>
<gene>
    <name evidence="14" type="ORF">SOASR030_33280</name>
</gene>
<evidence type="ECO:0000256" key="10">
    <source>
        <dbReference type="ARBA" id="ARBA00048793"/>
    </source>
</evidence>
<evidence type="ECO:0000259" key="13">
    <source>
        <dbReference type="Pfam" id="PF08546"/>
    </source>
</evidence>
<comment type="pathway">
    <text evidence="2 11">Cofactor biosynthesis; (R)-pantothenate biosynthesis; (R)-pantoate from 3-methyl-2-oxobutanoate: step 2/2.</text>
</comment>
<evidence type="ECO:0000256" key="6">
    <source>
        <dbReference type="ARBA" id="ARBA00022655"/>
    </source>
</evidence>
<comment type="caution">
    <text evidence="14">The sequence shown here is derived from an EMBL/GenBank/DDBJ whole genome shotgun (WGS) entry which is preliminary data.</text>
</comment>
<evidence type="ECO:0000259" key="12">
    <source>
        <dbReference type="Pfam" id="PF02558"/>
    </source>
</evidence>
<dbReference type="Proteomes" id="UP001058124">
    <property type="component" value="Unassembled WGS sequence"/>
</dbReference>
<dbReference type="EC" id="1.1.1.169" evidence="4 11"/>
<protein>
    <recommendedName>
        <fullName evidence="5 11">2-dehydropantoate 2-reductase</fullName>
        <ecNumber evidence="4 11">1.1.1.169</ecNumber>
    </recommendedName>
    <alternativeName>
        <fullName evidence="9 11">Ketopantoate reductase</fullName>
    </alternativeName>
</protein>
<accession>A0AAV5N540</accession>
<dbReference type="InterPro" id="IPR008927">
    <property type="entry name" value="6-PGluconate_DH-like_C_sf"/>
</dbReference>
<keyword evidence="15" id="KW-1185">Reference proteome</keyword>
<name>A0AAV5N540_9GAMM</name>
<dbReference type="Pfam" id="PF02558">
    <property type="entry name" value="ApbA"/>
    <property type="match status" value="1"/>
</dbReference>
<keyword evidence="8 11" id="KW-0560">Oxidoreductase</keyword>
<comment type="catalytic activity">
    <reaction evidence="10 11">
        <text>(R)-pantoate + NADP(+) = 2-dehydropantoate + NADPH + H(+)</text>
        <dbReference type="Rhea" id="RHEA:16233"/>
        <dbReference type="ChEBI" id="CHEBI:11561"/>
        <dbReference type="ChEBI" id="CHEBI:15378"/>
        <dbReference type="ChEBI" id="CHEBI:15980"/>
        <dbReference type="ChEBI" id="CHEBI:57783"/>
        <dbReference type="ChEBI" id="CHEBI:58349"/>
        <dbReference type="EC" id="1.1.1.169"/>
    </reaction>
</comment>
<comment type="function">
    <text evidence="1 11">Catalyzes the NADPH-dependent reduction of ketopantoate into pantoic acid.</text>
</comment>
<dbReference type="GO" id="GO:0015940">
    <property type="term" value="P:pantothenate biosynthetic process"/>
    <property type="evidence" value="ECO:0007669"/>
    <property type="project" value="UniProtKB-KW"/>
</dbReference>
<proteinExistence type="inferred from homology"/>
<dbReference type="AlphaFoldDB" id="A0AAV5N540"/>
<dbReference type="NCBIfam" id="NF005094">
    <property type="entry name" value="PRK06522.2-5"/>
    <property type="match status" value="1"/>
</dbReference>
<dbReference type="SUPFAM" id="SSF51735">
    <property type="entry name" value="NAD(P)-binding Rossmann-fold domains"/>
    <property type="match status" value="1"/>
</dbReference>
<dbReference type="InterPro" id="IPR036291">
    <property type="entry name" value="NAD(P)-bd_dom_sf"/>
</dbReference>
<dbReference type="PANTHER" id="PTHR21708:SF26">
    <property type="entry name" value="2-DEHYDROPANTOATE 2-REDUCTASE"/>
    <property type="match status" value="1"/>
</dbReference>
<sequence length="310" mass="33772">MRILVVGAGAVGGYFGGRLLQASQDVTFLVRPTRAQLLKKNGLVLRNPQEPVITFSNPPIVLEQDLTPTFDLILLSCKAYDLDGAMNSFAPAVGKETAILPLLNGMRHVQTLSDRFGKEKILGGLCNVVATLDESGAVHRMTPVHNITFGELDGTSSKRTQAITEAFSRAEFNSQQSDNILLSMWEKWLFLSSLAASTCLMRAPIGEIVAAPGGKAFILALIDEIKSIAQACGYSPSAERAHQMLTEPGSSLTASMYRDLQQGYRIEADQIVGDLLLRAKRAGFADDALVRLRTAYVHMKAYESQRKEQA</sequence>
<evidence type="ECO:0000256" key="1">
    <source>
        <dbReference type="ARBA" id="ARBA00002919"/>
    </source>
</evidence>
<evidence type="ECO:0000256" key="8">
    <source>
        <dbReference type="ARBA" id="ARBA00023002"/>
    </source>
</evidence>
<dbReference type="Gene3D" id="3.40.50.720">
    <property type="entry name" value="NAD(P)-binding Rossmann-like Domain"/>
    <property type="match status" value="1"/>
</dbReference>
<dbReference type="FunFam" id="1.10.1040.10:FF:000017">
    <property type="entry name" value="2-dehydropantoate 2-reductase"/>
    <property type="match status" value="1"/>
</dbReference>
<evidence type="ECO:0000256" key="7">
    <source>
        <dbReference type="ARBA" id="ARBA00022857"/>
    </source>
</evidence>
<evidence type="ECO:0000256" key="5">
    <source>
        <dbReference type="ARBA" id="ARBA00019465"/>
    </source>
</evidence>
<dbReference type="GO" id="GO:0008677">
    <property type="term" value="F:2-dehydropantoate 2-reductase activity"/>
    <property type="evidence" value="ECO:0007669"/>
    <property type="project" value="UniProtKB-EC"/>
</dbReference>